<protein>
    <submittedName>
        <fullName evidence="5">Phytochrome sensor protein</fullName>
    </submittedName>
</protein>
<evidence type="ECO:0000313" key="5">
    <source>
        <dbReference type="EMBL" id="ETR74587.1"/>
    </source>
</evidence>
<dbReference type="Pfam" id="PF05157">
    <property type="entry name" value="MshEN"/>
    <property type="match status" value="1"/>
</dbReference>
<evidence type="ECO:0000259" key="4">
    <source>
        <dbReference type="PROSITE" id="PS00662"/>
    </source>
</evidence>
<evidence type="ECO:0000313" key="6">
    <source>
        <dbReference type="Proteomes" id="UP000189670"/>
    </source>
</evidence>
<dbReference type="Gene3D" id="3.30.450.90">
    <property type="match status" value="1"/>
</dbReference>
<dbReference type="InterPro" id="IPR027417">
    <property type="entry name" value="P-loop_NTPase"/>
</dbReference>
<accession>A0A1V1PI84</accession>
<keyword evidence="2" id="KW-0547">Nucleotide-binding</keyword>
<dbReference type="SUPFAM" id="SSF160246">
    <property type="entry name" value="EspE N-terminal domain-like"/>
    <property type="match status" value="1"/>
</dbReference>
<dbReference type="Gene3D" id="3.40.50.300">
    <property type="entry name" value="P-loop containing nucleotide triphosphate hydrolases"/>
    <property type="match status" value="1"/>
</dbReference>
<dbReference type="FunFam" id="3.40.50.300:FF:000398">
    <property type="entry name" value="Type IV pilus assembly ATPase PilB"/>
    <property type="match status" value="1"/>
</dbReference>
<reference evidence="6" key="1">
    <citation type="submission" date="2012-11" db="EMBL/GenBank/DDBJ databases">
        <authorList>
            <person name="Lucero-Rivera Y.E."/>
            <person name="Tovar-Ramirez D."/>
        </authorList>
    </citation>
    <scope>NUCLEOTIDE SEQUENCE [LARGE SCALE GENOMIC DNA]</scope>
    <source>
        <strain evidence="6">Araruama</strain>
    </source>
</reference>
<evidence type="ECO:0000256" key="2">
    <source>
        <dbReference type="ARBA" id="ARBA00022741"/>
    </source>
</evidence>
<dbReference type="SMART" id="SM00382">
    <property type="entry name" value="AAA"/>
    <property type="match status" value="1"/>
</dbReference>
<dbReference type="AlphaFoldDB" id="A0A1V1PI84"/>
<dbReference type="GO" id="GO:0005524">
    <property type="term" value="F:ATP binding"/>
    <property type="evidence" value="ECO:0007669"/>
    <property type="project" value="UniProtKB-KW"/>
</dbReference>
<name>A0A1V1PI84_9BACT</name>
<organism evidence="5 6">
    <name type="scientific">Candidatus Magnetoglobus multicellularis str. Araruama</name>
    <dbReference type="NCBI Taxonomy" id="890399"/>
    <lineage>
        <taxon>Bacteria</taxon>
        <taxon>Pseudomonadati</taxon>
        <taxon>Thermodesulfobacteriota</taxon>
        <taxon>Desulfobacteria</taxon>
        <taxon>Desulfobacterales</taxon>
        <taxon>Desulfobacteraceae</taxon>
        <taxon>Candidatus Magnetoglobus</taxon>
    </lineage>
</organism>
<dbReference type="SUPFAM" id="SSF52540">
    <property type="entry name" value="P-loop containing nucleoside triphosphate hydrolases"/>
    <property type="match status" value="1"/>
</dbReference>
<dbReference type="PROSITE" id="PS00662">
    <property type="entry name" value="T2SP_E"/>
    <property type="match status" value="1"/>
</dbReference>
<sequence>MGIPQSIINKALDSHRKRKPIGQILIEQNLINRKQLQEALERQKISHKPLGDTLISLGFITKDQYLTALSKHFNMPTRSLEAFKISKSLQKSIGEKFALKNKIIVLENTDNRIQLAIARPTKELSDDLYRFLPRSKTIQLFLSRTDEIEQLLKTYYSKDQAGSGKKSEMIDTSNVEWETIEEEEEDDSTSLDADAASGAVAVQYVNEIILQAHRVGSSDIHIEPGMEKRPTEVRMRIDGACRNVMEIPAKDIKAVISRIKIMSGMNIAERRRPQDGKAKLKFQGKKIELRIATLPTVNGESAVIRLLASGGALPLKKLNFSANNLERTQELVTRPHGVYLVVGPTGSGKTTTLHGILDHINTSDRKIWTAEDPVEITQPGLQQVQVNHKIGMDFAAVMRSFLRADPDVILIGEMRDFETANIAVEASLTGHMVFSTLHTNSAPETVTRLIDIGLDPFNFADALRGILAQRLVRTLCPDCKEKYDANEKEFLELKRLYGEQYFDELNIDKNNFQLHKPVGCAKCSHTGYRGRTGIHELLEGTDEVKHSIAMKKSVEEIRKAGLKAGMRTLQQDGVAKIIKGDTDLVQLHRVTAES</sequence>
<proteinExistence type="inferred from homology"/>
<evidence type="ECO:0000256" key="3">
    <source>
        <dbReference type="ARBA" id="ARBA00022840"/>
    </source>
</evidence>
<dbReference type="GO" id="GO:0016887">
    <property type="term" value="F:ATP hydrolysis activity"/>
    <property type="evidence" value="ECO:0007669"/>
    <property type="project" value="TreeGrafter"/>
</dbReference>
<dbReference type="Gene3D" id="3.30.300.160">
    <property type="entry name" value="Type II secretion system, protein E, N-terminal domain"/>
    <property type="match status" value="1"/>
</dbReference>
<gene>
    <name evidence="5" type="ORF">OMM_00095</name>
</gene>
<dbReference type="InterPro" id="IPR037257">
    <property type="entry name" value="T2SS_E_N_sf"/>
</dbReference>
<dbReference type="InterPro" id="IPR003593">
    <property type="entry name" value="AAA+_ATPase"/>
</dbReference>
<feature type="domain" description="Bacterial type II secretion system protein E" evidence="4">
    <location>
        <begin position="402"/>
        <end position="416"/>
    </location>
</feature>
<comment type="similarity">
    <text evidence="1">Belongs to the GSP E family.</text>
</comment>
<dbReference type="CDD" id="cd01129">
    <property type="entry name" value="PulE-GspE-like"/>
    <property type="match status" value="1"/>
</dbReference>
<dbReference type="GO" id="GO:0005886">
    <property type="term" value="C:plasma membrane"/>
    <property type="evidence" value="ECO:0007669"/>
    <property type="project" value="TreeGrafter"/>
</dbReference>
<dbReference type="PANTHER" id="PTHR30258">
    <property type="entry name" value="TYPE II SECRETION SYSTEM PROTEIN GSPE-RELATED"/>
    <property type="match status" value="1"/>
</dbReference>
<keyword evidence="3" id="KW-0067">ATP-binding</keyword>
<evidence type="ECO:0000256" key="1">
    <source>
        <dbReference type="ARBA" id="ARBA00006611"/>
    </source>
</evidence>
<dbReference type="PANTHER" id="PTHR30258:SF1">
    <property type="entry name" value="PROTEIN TRANSPORT PROTEIN HOFB HOMOLOG"/>
    <property type="match status" value="1"/>
</dbReference>
<dbReference type="Proteomes" id="UP000189670">
    <property type="component" value="Unassembled WGS sequence"/>
</dbReference>
<dbReference type="InterPro" id="IPR001482">
    <property type="entry name" value="T2SS/T4SS_dom"/>
</dbReference>
<dbReference type="InterPro" id="IPR007831">
    <property type="entry name" value="T2SS_GspE_N"/>
</dbReference>
<dbReference type="EMBL" id="ATBP01000003">
    <property type="protein sequence ID" value="ETR74587.1"/>
    <property type="molecule type" value="Genomic_DNA"/>
</dbReference>
<dbReference type="Pfam" id="PF00437">
    <property type="entry name" value="T2SSE"/>
    <property type="match status" value="1"/>
</dbReference>
<comment type="caution">
    <text evidence="5">The sequence shown here is derived from an EMBL/GenBank/DDBJ whole genome shotgun (WGS) entry which is preliminary data.</text>
</comment>